<evidence type="ECO:0000313" key="2">
    <source>
        <dbReference type="EMBL" id="AEV51840.1"/>
    </source>
</evidence>
<keyword evidence="1" id="KW-1133">Transmembrane helix</keyword>
<keyword evidence="1" id="KW-0812">Transmembrane</keyword>
<accession>G9FGV1</accession>
<dbReference type="KEGG" id="vg:11541251"/>
<evidence type="ECO:0000256" key="1">
    <source>
        <dbReference type="SAM" id="Phobius"/>
    </source>
</evidence>
<organism evidence="2 3">
    <name type="scientific">Rhodococcus phage RRH1</name>
    <dbReference type="NCBI Taxonomy" id="1109717"/>
    <lineage>
        <taxon>Viruses</taxon>
        <taxon>Duplodnaviria</taxon>
        <taxon>Heunggongvirae</taxon>
        <taxon>Uroviricota</taxon>
        <taxon>Caudoviricetes</taxon>
        <taxon>Caudoviricetes incertae sedis</taxon>
        <taxon>Edwardsroadvirus</taxon>
        <taxon>Edwardsroadvirus RRH1</taxon>
    </lineage>
</organism>
<dbReference type="GeneID" id="11541251"/>
<dbReference type="EMBL" id="JN116822">
    <property type="protein sequence ID" value="AEV51840.1"/>
    <property type="molecule type" value="Genomic_DNA"/>
</dbReference>
<dbReference type="RefSeq" id="YP_005087030.1">
    <property type="nucleotide sequence ID" value="NC_016651.1"/>
</dbReference>
<protein>
    <submittedName>
        <fullName evidence="2">Putative membrane protein</fullName>
    </submittedName>
</protein>
<keyword evidence="1" id="KW-0472">Membrane</keyword>
<name>G9FGV1_9CAUD</name>
<feature type="transmembrane region" description="Helical" evidence="1">
    <location>
        <begin position="6"/>
        <end position="31"/>
    </location>
</feature>
<dbReference type="Proteomes" id="UP000005428">
    <property type="component" value="Segment"/>
</dbReference>
<proteinExistence type="predicted"/>
<reference evidence="2 3" key="1">
    <citation type="submission" date="2011-06" db="EMBL/GenBank/DDBJ databases">
        <title>Small but sufficient: a novel Rhodococcus phage RRH1.</title>
        <authorList>
            <person name="Petrovski S."/>
        </authorList>
    </citation>
    <scope>NUCLEOTIDE SEQUENCE [LARGE SCALE GENOMIC DNA]</scope>
</reference>
<keyword evidence="3" id="KW-1185">Reference proteome</keyword>
<evidence type="ECO:0000313" key="3">
    <source>
        <dbReference type="Proteomes" id="UP000005428"/>
    </source>
</evidence>
<sequence>MEWVGLALIGVGGAVVGIVLFIVGIVAWAAILEARSPIDPDGER</sequence>